<feature type="region of interest" description="Disordered" evidence="1">
    <location>
        <begin position="1"/>
        <end position="46"/>
    </location>
</feature>
<dbReference type="Proteomes" id="UP001318860">
    <property type="component" value="Unassembled WGS sequence"/>
</dbReference>
<feature type="compositionally biased region" description="Polar residues" evidence="1">
    <location>
        <begin position="302"/>
        <end position="320"/>
    </location>
</feature>
<dbReference type="PANTHER" id="PTHR34682">
    <property type="entry name" value="AT HOOK MOTIF-CONTAINING PROTEIN"/>
    <property type="match status" value="1"/>
</dbReference>
<keyword evidence="3" id="KW-1185">Reference proteome</keyword>
<organism evidence="2 3">
    <name type="scientific">Rehmannia glutinosa</name>
    <name type="common">Chinese foxglove</name>
    <dbReference type="NCBI Taxonomy" id="99300"/>
    <lineage>
        <taxon>Eukaryota</taxon>
        <taxon>Viridiplantae</taxon>
        <taxon>Streptophyta</taxon>
        <taxon>Embryophyta</taxon>
        <taxon>Tracheophyta</taxon>
        <taxon>Spermatophyta</taxon>
        <taxon>Magnoliopsida</taxon>
        <taxon>eudicotyledons</taxon>
        <taxon>Gunneridae</taxon>
        <taxon>Pentapetalae</taxon>
        <taxon>asterids</taxon>
        <taxon>lamiids</taxon>
        <taxon>Lamiales</taxon>
        <taxon>Orobanchaceae</taxon>
        <taxon>Rehmannieae</taxon>
        <taxon>Rehmannia</taxon>
    </lineage>
</organism>
<feature type="region of interest" description="Disordered" evidence="1">
    <location>
        <begin position="146"/>
        <end position="165"/>
    </location>
</feature>
<feature type="region of interest" description="Disordered" evidence="1">
    <location>
        <begin position="351"/>
        <end position="393"/>
    </location>
</feature>
<feature type="compositionally biased region" description="Polar residues" evidence="1">
    <location>
        <begin position="1"/>
        <end position="13"/>
    </location>
</feature>
<feature type="region of interest" description="Disordered" evidence="1">
    <location>
        <begin position="240"/>
        <end position="320"/>
    </location>
</feature>
<dbReference type="EMBL" id="JABTTQ020001233">
    <property type="protein sequence ID" value="KAK6132941.1"/>
    <property type="molecule type" value="Genomic_DNA"/>
</dbReference>
<proteinExistence type="predicted"/>
<sequence length="393" mass="42648">MNQLNQGESSSALSIHPLKRRRGRPRKDPSLKRSTAAHAPPGFDVGAEQYLPQRADRTNGNESMVGQAVSGVVEATFDAGFLLNVRIGNSPTNFRGIVFKPGHYVPVTAENDVAPHLQMIKRNDAHAPAAENWARREKLAIVTPKRKYKPRKPASSVPPMGLSSVPPMGGRGNVVPVVLQPVNFPNGLPISSQTPSGGPQSGHLLAFGDKDVHMVEPLSMLAPDRSIPAGQIFLGTPHHTSHRVEQNENGPVNGGTPEIGQAEKVKPIESTDIENPGSSETSDLQTENGKEELKFSAEDSGIVSTQETGNTNEPFSTESLPTASVAKPFFNYGTGRMTELLQALQENMKENQVQFSEQPTSGSKGELRGTMTTENDPKTKRVFNDWIEPRMWT</sequence>
<protein>
    <submittedName>
        <fullName evidence="2">Uncharacterized protein</fullName>
    </submittedName>
</protein>
<gene>
    <name evidence="2" type="ORF">DH2020_033325</name>
</gene>
<comment type="caution">
    <text evidence="2">The sequence shown here is derived from an EMBL/GenBank/DDBJ whole genome shotgun (WGS) entry which is preliminary data.</text>
</comment>
<evidence type="ECO:0000313" key="2">
    <source>
        <dbReference type="EMBL" id="KAK6132941.1"/>
    </source>
</evidence>
<reference evidence="2 3" key="1">
    <citation type="journal article" date="2021" name="Comput. Struct. Biotechnol. J.">
        <title>De novo genome assembly of the potent medicinal plant Rehmannia glutinosa using nanopore technology.</title>
        <authorList>
            <person name="Ma L."/>
            <person name="Dong C."/>
            <person name="Song C."/>
            <person name="Wang X."/>
            <person name="Zheng X."/>
            <person name="Niu Y."/>
            <person name="Chen S."/>
            <person name="Feng W."/>
        </authorList>
    </citation>
    <scope>NUCLEOTIDE SEQUENCE [LARGE SCALE GENOMIC DNA]</scope>
    <source>
        <strain evidence="2">DH-2019</strain>
    </source>
</reference>
<dbReference type="InterPro" id="IPR045881">
    <property type="entry name" value="MNM1-like"/>
</dbReference>
<feature type="compositionally biased region" description="Polar residues" evidence="1">
    <location>
        <begin position="351"/>
        <end position="363"/>
    </location>
</feature>
<feature type="compositionally biased region" description="Polar residues" evidence="1">
    <location>
        <begin position="276"/>
        <end position="287"/>
    </location>
</feature>
<accession>A0ABR0VFM6</accession>
<dbReference type="PANTHER" id="PTHR34682:SF1">
    <property type="entry name" value="PROTEIN METABOLIC NETWORK MODULATOR 1"/>
    <property type="match status" value="1"/>
</dbReference>
<evidence type="ECO:0000313" key="3">
    <source>
        <dbReference type="Proteomes" id="UP001318860"/>
    </source>
</evidence>
<feature type="compositionally biased region" description="Basic and acidic residues" evidence="1">
    <location>
        <begin position="288"/>
        <end position="297"/>
    </location>
</feature>
<evidence type="ECO:0000256" key="1">
    <source>
        <dbReference type="SAM" id="MobiDB-lite"/>
    </source>
</evidence>
<name>A0ABR0VFM6_REHGL</name>